<name>A0A447KP00_SEROD</name>
<evidence type="ECO:0000313" key="1">
    <source>
        <dbReference type="EMBL" id="VDZ54944.1"/>
    </source>
</evidence>
<proteinExistence type="predicted"/>
<accession>A0A447KP00</accession>
<dbReference type="Proteomes" id="UP000281391">
    <property type="component" value="Chromosome"/>
</dbReference>
<organism evidence="1 2">
    <name type="scientific">Serratia odorifera</name>
    <dbReference type="NCBI Taxonomy" id="618"/>
    <lineage>
        <taxon>Bacteria</taxon>
        <taxon>Pseudomonadati</taxon>
        <taxon>Pseudomonadota</taxon>
        <taxon>Gammaproteobacteria</taxon>
        <taxon>Enterobacterales</taxon>
        <taxon>Yersiniaceae</taxon>
        <taxon>Serratia</taxon>
    </lineage>
</organism>
<reference evidence="1 2" key="1">
    <citation type="submission" date="2018-12" db="EMBL/GenBank/DDBJ databases">
        <authorList>
            <consortium name="Pathogen Informatics"/>
        </authorList>
    </citation>
    <scope>NUCLEOTIDE SEQUENCE [LARGE SCALE GENOMIC DNA]</scope>
    <source>
        <strain evidence="1 2">NCTC11214</strain>
    </source>
</reference>
<dbReference type="EMBL" id="LR134117">
    <property type="protein sequence ID" value="VDZ54944.1"/>
    <property type="molecule type" value="Genomic_DNA"/>
</dbReference>
<gene>
    <name evidence="1" type="ORF">NCTC11214_01583</name>
</gene>
<dbReference type="AlphaFoldDB" id="A0A447KP00"/>
<evidence type="ECO:0000313" key="2">
    <source>
        <dbReference type="Proteomes" id="UP000281391"/>
    </source>
</evidence>
<dbReference type="RefSeq" id="WP_004956588.1">
    <property type="nucleotide sequence ID" value="NZ_LR134117.1"/>
</dbReference>
<dbReference type="KEGG" id="sof:NCTC11214_01583"/>
<protein>
    <submittedName>
        <fullName evidence="1">Uncharacterized protein</fullName>
    </submittedName>
</protein>
<sequence length="189" mass="20938">MHDKLTGEALDTLSRKLNEGAGFYVQHGRRAGARTMANLLKQAGMAVKELQNRRKADGQDPVAVIISKYGDPEAFGEREIQVLTDIQKLPYGAKFYSQEYVSALLAELEAKDKRIADMERVVAAVKCDDELWDAMAHRLKTLEAKLATPVRLPGSFYPDGDIDFPLVVELDEVVEAIRAAGFTVEGDEQ</sequence>